<protein>
    <submittedName>
        <fullName evidence="2">Uncharacterized protein</fullName>
    </submittedName>
</protein>
<feature type="compositionally biased region" description="Polar residues" evidence="1">
    <location>
        <begin position="29"/>
        <end position="55"/>
    </location>
</feature>
<dbReference type="AlphaFoldDB" id="A0AAN6XUM7"/>
<evidence type="ECO:0000313" key="3">
    <source>
        <dbReference type="Proteomes" id="UP001303160"/>
    </source>
</evidence>
<feature type="region of interest" description="Disordered" evidence="1">
    <location>
        <begin position="219"/>
        <end position="241"/>
    </location>
</feature>
<feature type="region of interest" description="Disordered" evidence="1">
    <location>
        <begin position="487"/>
        <end position="539"/>
    </location>
</feature>
<evidence type="ECO:0000256" key="1">
    <source>
        <dbReference type="SAM" id="MobiDB-lite"/>
    </source>
</evidence>
<gene>
    <name evidence="2" type="ORF">QBC40DRAFT_345051</name>
</gene>
<proteinExistence type="predicted"/>
<reference evidence="2" key="1">
    <citation type="journal article" date="2023" name="Mol. Phylogenet. Evol.">
        <title>Genome-scale phylogeny and comparative genomics of the fungal order Sordariales.</title>
        <authorList>
            <person name="Hensen N."/>
            <person name="Bonometti L."/>
            <person name="Westerberg I."/>
            <person name="Brannstrom I.O."/>
            <person name="Guillou S."/>
            <person name="Cros-Aarteil S."/>
            <person name="Calhoun S."/>
            <person name="Haridas S."/>
            <person name="Kuo A."/>
            <person name="Mondo S."/>
            <person name="Pangilinan J."/>
            <person name="Riley R."/>
            <person name="LaButti K."/>
            <person name="Andreopoulos B."/>
            <person name="Lipzen A."/>
            <person name="Chen C."/>
            <person name="Yan M."/>
            <person name="Daum C."/>
            <person name="Ng V."/>
            <person name="Clum A."/>
            <person name="Steindorff A."/>
            <person name="Ohm R.A."/>
            <person name="Martin F."/>
            <person name="Silar P."/>
            <person name="Natvig D.O."/>
            <person name="Lalanne C."/>
            <person name="Gautier V."/>
            <person name="Ament-Velasquez S.L."/>
            <person name="Kruys A."/>
            <person name="Hutchinson M.I."/>
            <person name="Powell A.J."/>
            <person name="Barry K."/>
            <person name="Miller A.N."/>
            <person name="Grigoriev I.V."/>
            <person name="Debuchy R."/>
            <person name="Gladieux P."/>
            <person name="Hiltunen Thoren M."/>
            <person name="Johannesson H."/>
        </authorList>
    </citation>
    <scope>NUCLEOTIDE SEQUENCE</scope>
    <source>
        <strain evidence="2">CBS 315.58</strain>
    </source>
</reference>
<organism evidence="2 3">
    <name type="scientific">Triangularia verruculosa</name>
    <dbReference type="NCBI Taxonomy" id="2587418"/>
    <lineage>
        <taxon>Eukaryota</taxon>
        <taxon>Fungi</taxon>
        <taxon>Dikarya</taxon>
        <taxon>Ascomycota</taxon>
        <taxon>Pezizomycotina</taxon>
        <taxon>Sordariomycetes</taxon>
        <taxon>Sordariomycetidae</taxon>
        <taxon>Sordariales</taxon>
        <taxon>Podosporaceae</taxon>
        <taxon>Triangularia</taxon>
    </lineage>
</organism>
<feature type="compositionally biased region" description="Low complexity" evidence="1">
    <location>
        <begin position="231"/>
        <end position="241"/>
    </location>
</feature>
<accession>A0AAN6XUM7</accession>
<feature type="region of interest" description="Disordered" evidence="1">
    <location>
        <begin position="29"/>
        <end position="57"/>
    </location>
</feature>
<dbReference type="Proteomes" id="UP001303160">
    <property type="component" value="Unassembled WGS sequence"/>
</dbReference>
<name>A0AAN6XUM7_9PEZI</name>
<sequence>MAQGTNLFGGRNGTDAHAALPLLLSCTERQQTADGPSPSNQPVTSLASPMENQETGVWESCGANPHVIVETGQLPDSQNFQVWIPSTPIRPLRAKTSETQGPQTPLSQPPFLPPFHLCGRPDGATTTRQRQRAVHRNGDLVGTPYLPVTSWRGITPLPKNAALTRGHRRPQASTKLLGPEAIGVPSSSPRVGVLQLVGTLGPAHWQHLSTKHVSSRWHARTQVDGQSAGQAASLPSTAPASSLTDKAKLPVEIRLLVRISPTCFKGLVSNAVMLAVVEVLVPSCRVQWSPNLCWPSGIFHRFALALLTNRFFGFNLMRQACQTYPAMPLCGIRGPASGNFSIPIRQYLDSHASTIIRPNPQALSFSFPCRPVSQVTGFRDRPEGDFHRCFPIKNATKSRPGSGLILLVDGCADAHTQQRSGYPSLGFPEALARNSPRATSGLDELDFTYAAVATLKATPAQLHKTEVGGSGTPNGIFCRIPRAVLNKSKKKKRGPGCRSFSTTGTTGRTGQAGDHSLETRTAHHSTSAEPGLYGTKTRLGLPPTKTFAQYWQVPRRQVYAPHTNWNGRFFFFLRERKGAVLGLF</sequence>
<evidence type="ECO:0000313" key="2">
    <source>
        <dbReference type="EMBL" id="KAK4204887.1"/>
    </source>
</evidence>
<keyword evidence="3" id="KW-1185">Reference proteome</keyword>
<comment type="caution">
    <text evidence="2">The sequence shown here is derived from an EMBL/GenBank/DDBJ whole genome shotgun (WGS) entry which is preliminary data.</text>
</comment>
<reference evidence="2" key="2">
    <citation type="submission" date="2023-05" db="EMBL/GenBank/DDBJ databases">
        <authorList>
            <consortium name="Lawrence Berkeley National Laboratory"/>
            <person name="Steindorff A."/>
            <person name="Hensen N."/>
            <person name="Bonometti L."/>
            <person name="Westerberg I."/>
            <person name="Brannstrom I.O."/>
            <person name="Guillou S."/>
            <person name="Cros-Aarteil S."/>
            <person name="Calhoun S."/>
            <person name="Haridas S."/>
            <person name="Kuo A."/>
            <person name="Mondo S."/>
            <person name="Pangilinan J."/>
            <person name="Riley R."/>
            <person name="Labutti K."/>
            <person name="Andreopoulos B."/>
            <person name="Lipzen A."/>
            <person name="Chen C."/>
            <person name="Yanf M."/>
            <person name="Daum C."/>
            <person name="Ng V."/>
            <person name="Clum A."/>
            <person name="Ohm R."/>
            <person name="Martin F."/>
            <person name="Silar P."/>
            <person name="Natvig D."/>
            <person name="Lalanne C."/>
            <person name="Gautier V."/>
            <person name="Ament-Velasquez S.L."/>
            <person name="Kruys A."/>
            <person name="Hutchinson M.I."/>
            <person name="Powell A.J."/>
            <person name="Barry K."/>
            <person name="Miller A.N."/>
            <person name="Grigoriev I.V."/>
            <person name="Debuchy R."/>
            <person name="Gladieux P."/>
            <person name="Thoren M.H."/>
            <person name="Johannesson H."/>
        </authorList>
    </citation>
    <scope>NUCLEOTIDE SEQUENCE</scope>
    <source>
        <strain evidence="2">CBS 315.58</strain>
    </source>
</reference>
<dbReference type="EMBL" id="MU863879">
    <property type="protein sequence ID" value="KAK4204887.1"/>
    <property type="molecule type" value="Genomic_DNA"/>
</dbReference>